<organism evidence="2 3">
    <name type="scientific">Marinithermofilum abyssi</name>
    <dbReference type="NCBI Taxonomy" id="1571185"/>
    <lineage>
        <taxon>Bacteria</taxon>
        <taxon>Bacillati</taxon>
        <taxon>Bacillota</taxon>
        <taxon>Bacilli</taxon>
        <taxon>Bacillales</taxon>
        <taxon>Thermoactinomycetaceae</taxon>
        <taxon>Marinithermofilum</taxon>
    </lineage>
</organism>
<evidence type="ECO:0000313" key="2">
    <source>
        <dbReference type="EMBL" id="GGE17869.1"/>
    </source>
</evidence>
<accession>A0A8J2VFU1</accession>
<gene>
    <name evidence="2" type="ORF">GCM10011571_19570</name>
</gene>
<dbReference type="NCBIfam" id="TIGR02174">
    <property type="entry name" value="CXXU_selWTH"/>
    <property type="match status" value="1"/>
</dbReference>
<dbReference type="InterPro" id="IPR011893">
    <property type="entry name" value="Selenoprotein_Rdx-typ"/>
</dbReference>
<sequence>MAEELFSEFRHQIEEMRLIPSGGGVFEVEVDGQLIFSKKKLERHAEEGEVVRLMKEAVQ</sequence>
<dbReference type="InterPro" id="IPR036249">
    <property type="entry name" value="Thioredoxin-like_sf"/>
</dbReference>
<reference evidence="2" key="1">
    <citation type="journal article" date="2014" name="Int. J. Syst. Evol. Microbiol.">
        <title>Complete genome sequence of Corynebacterium casei LMG S-19264T (=DSM 44701T), isolated from a smear-ripened cheese.</title>
        <authorList>
            <consortium name="US DOE Joint Genome Institute (JGI-PGF)"/>
            <person name="Walter F."/>
            <person name="Albersmeier A."/>
            <person name="Kalinowski J."/>
            <person name="Ruckert C."/>
        </authorList>
    </citation>
    <scope>NUCLEOTIDE SEQUENCE</scope>
    <source>
        <strain evidence="2">CGMCC 1.15179</strain>
    </source>
</reference>
<dbReference type="Pfam" id="PF10262">
    <property type="entry name" value="Rdx"/>
    <property type="match status" value="1"/>
</dbReference>
<reference evidence="2" key="2">
    <citation type="submission" date="2020-09" db="EMBL/GenBank/DDBJ databases">
        <authorList>
            <person name="Sun Q."/>
            <person name="Zhou Y."/>
        </authorList>
    </citation>
    <scope>NUCLEOTIDE SEQUENCE</scope>
    <source>
        <strain evidence="2">CGMCC 1.15179</strain>
    </source>
</reference>
<evidence type="ECO:0000313" key="3">
    <source>
        <dbReference type="Proteomes" id="UP000625210"/>
    </source>
</evidence>
<dbReference type="Proteomes" id="UP000625210">
    <property type="component" value="Unassembled WGS sequence"/>
</dbReference>
<evidence type="ECO:0008006" key="4">
    <source>
        <dbReference type="Google" id="ProtNLM"/>
    </source>
</evidence>
<evidence type="ECO:0000256" key="1">
    <source>
        <dbReference type="ARBA" id="ARBA00023284"/>
    </source>
</evidence>
<keyword evidence="3" id="KW-1185">Reference proteome</keyword>
<name>A0A8J2VFU1_9BACL</name>
<comment type="caution">
    <text evidence="2">The sequence shown here is derived from an EMBL/GenBank/DDBJ whole genome shotgun (WGS) entry which is preliminary data.</text>
</comment>
<dbReference type="EMBL" id="BMHQ01000006">
    <property type="protein sequence ID" value="GGE17869.1"/>
    <property type="molecule type" value="Genomic_DNA"/>
</dbReference>
<keyword evidence="1" id="KW-0676">Redox-active center</keyword>
<protein>
    <recommendedName>
        <fullName evidence="4">SelT/SelW/SelH family protein</fullName>
    </recommendedName>
</protein>
<dbReference type="Gene3D" id="3.40.30.10">
    <property type="entry name" value="Glutaredoxin"/>
    <property type="match status" value="1"/>
</dbReference>
<dbReference type="AlphaFoldDB" id="A0A8J2VFU1"/>
<proteinExistence type="predicted"/>
<dbReference type="SUPFAM" id="SSF52833">
    <property type="entry name" value="Thioredoxin-like"/>
    <property type="match status" value="1"/>
</dbReference>